<dbReference type="CDD" id="cd14740">
    <property type="entry name" value="PAAR_4"/>
    <property type="match status" value="1"/>
</dbReference>
<reference evidence="1" key="1">
    <citation type="submission" date="2016-10" db="EMBL/GenBank/DDBJ databases">
        <title>The High Quality Genome of Vibrio alginolyticus K01M1.</title>
        <authorList>
            <person name="Wendling C."/>
            <person name="Chibani C.M."/>
            <person name="Hertel R."/>
            <person name="Sproer C."/>
            <person name="Bunk B."/>
            <person name="Overmann J."/>
            <person name="Roth O."/>
            <person name="Liesegang H."/>
        </authorList>
    </citation>
    <scope>NUCLEOTIDE SEQUENCE</scope>
    <source>
        <strain evidence="1">K05K4</strain>
    </source>
</reference>
<name>A0A1W6TZZ2_VIBAL</name>
<dbReference type="EMBL" id="CP017903">
    <property type="protein sequence ID" value="ARP21108.1"/>
    <property type="molecule type" value="Genomic_DNA"/>
</dbReference>
<gene>
    <name evidence="1" type="ORF">K05K4_43890</name>
</gene>
<organism evidence="1">
    <name type="scientific">Vibrio alginolyticus</name>
    <dbReference type="NCBI Taxonomy" id="663"/>
    <lineage>
        <taxon>Bacteria</taxon>
        <taxon>Pseudomonadati</taxon>
        <taxon>Pseudomonadota</taxon>
        <taxon>Gammaproteobacteria</taxon>
        <taxon>Vibrionales</taxon>
        <taxon>Vibrionaceae</taxon>
        <taxon>Vibrio</taxon>
    </lineage>
</organism>
<sequence>MGVTVGANGLSIVHKGSGGEANATLPDVCLTKVGKPVVPIPYGNNAKSADLAGGTTTVSMDGGNSVAIKGSTFSKSTGDAGGDRKGVSSGTIEAEAKFISASPTVKFEGKGVCRLSDQMTMNKANTMCLGGAQNPSVSVTEEQEGTYTLDIECKYPNGLPYSNAQFSLVEPSGAVIGSGVLDSSGKASVNGLALKECRLVLSETQDSYTPNQSLAENIVTETYPDPNDFCTFVAGRRSPFWEDRVGVANDWGILMSPSFSDDDFKDIVLEQSRISSPYAISQNHSKDFSDAYVSALYHIQTDTTALEKYEPLVELLLEQVHENGDILRVLYQADVFEPPYELLAKLRFLGTGNTVKYLQFVLWTLINNQICSYIDELNSEIIGRLDFIQSQASARSLSSVEEGINGYKKALNHFKQALPDVISQIFETKNDTLISISAMALGTTVNIASQSSFATNLGRVNAVVYTKSNNLNRPSFVTFDDNFSD</sequence>
<evidence type="ECO:0008006" key="2">
    <source>
        <dbReference type="Google" id="ProtNLM"/>
    </source>
</evidence>
<accession>A0A1W6TZZ2</accession>
<evidence type="ECO:0000313" key="1">
    <source>
        <dbReference type="EMBL" id="ARP21108.1"/>
    </source>
</evidence>
<proteinExistence type="predicted"/>
<protein>
    <recommendedName>
        <fullName evidence="2">Tox-PAAR-like domain-containing protein</fullName>
    </recommendedName>
</protein>
<dbReference type="AlphaFoldDB" id="A0A1W6TZZ2"/>
<dbReference type="Pfam" id="PF13665">
    <property type="entry name" value="Tox-PAAR-like"/>
    <property type="match status" value="1"/>
</dbReference>